<dbReference type="PANTHER" id="PTHR43141">
    <property type="entry name" value="CYTOCHROME BD2 SUBUNIT II"/>
    <property type="match status" value="1"/>
</dbReference>
<feature type="transmembrane region" description="Helical" evidence="7">
    <location>
        <begin position="82"/>
        <end position="99"/>
    </location>
</feature>
<feature type="transmembrane region" description="Helical" evidence="7">
    <location>
        <begin position="230"/>
        <end position="248"/>
    </location>
</feature>
<dbReference type="OrthoDB" id="9776710at2"/>
<dbReference type="InterPro" id="IPR003317">
    <property type="entry name" value="Cyt-d_oxidase_su2"/>
</dbReference>
<dbReference type="PATRIC" id="fig|317.175.peg.1567"/>
<comment type="caution">
    <text evidence="8">The sequence shown here is derived from an EMBL/GenBank/DDBJ whole genome shotgun (WGS) entry which is preliminary data.</text>
</comment>
<dbReference type="RefSeq" id="WP_032627354.1">
    <property type="nucleotide sequence ID" value="NZ_JPQU01000024.1"/>
</dbReference>
<evidence type="ECO:0000256" key="4">
    <source>
        <dbReference type="ARBA" id="ARBA00022692"/>
    </source>
</evidence>
<evidence type="ECO:0000256" key="7">
    <source>
        <dbReference type="SAM" id="Phobius"/>
    </source>
</evidence>
<gene>
    <name evidence="8" type="ORF">IV01_07550</name>
</gene>
<protein>
    <submittedName>
        <fullName evidence="8">Ubiquinol oxidase subunit II</fullName>
    </submittedName>
</protein>
<keyword evidence="4 7" id="KW-0812">Transmembrane</keyword>
<name>A0A085VMP1_PSESX</name>
<dbReference type="EMBL" id="JPQU01000024">
    <property type="protein sequence ID" value="KFE56704.1"/>
    <property type="molecule type" value="Genomic_DNA"/>
</dbReference>
<dbReference type="GO" id="GO:0070069">
    <property type="term" value="C:cytochrome complex"/>
    <property type="evidence" value="ECO:0007669"/>
    <property type="project" value="TreeGrafter"/>
</dbReference>
<evidence type="ECO:0000256" key="6">
    <source>
        <dbReference type="ARBA" id="ARBA00023136"/>
    </source>
</evidence>
<feature type="transmembrane region" description="Helical" evidence="7">
    <location>
        <begin position="158"/>
        <end position="180"/>
    </location>
</feature>
<keyword evidence="6 7" id="KW-0472">Membrane</keyword>
<evidence type="ECO:0000256" key="5">
    <source>
        <dbReference type="ARBA" id="ARBA00022989"/>
    </source>
</evidence>
<dbReference type="GO" id="GO:0009055">
    <property type="term" value="F:electron transfer activity"/>
    <property type="evidence" value="ECO:0007669"/>
    <property type="project" value="TreeGrafter"/>
</dbReference>
<dbReference type="GO" id="GO:0019646">
    <property type="term" value="P:aerobic electron transport chain"/>
    <property type="evidence" value="ECO:0007669"/>
    <property type="project" value="TreeGrafter"/>
</dbReference>
<dbReference type="PIRSF" id="PIRSF000267">
    <property type="entry name" value="Cyt_oxidse_sub2"/>
    <property type="match status" value="1"/>
</dbReference>
<keyword evidence="9" id="KW-1185">Reference proteome</keyword>
<evidence type="ECO:0000256" key="3">
    <source>
        <dbReference type="ARBA" id="ARBA00022475"/>
    </source>
</evidence>
<accession>A0A085VMP1</accession>
<proteinExistence type="inferred from homology"/>
<comment type="similarity">
    <text evidence="2">Belongs to the cytochrome ubiquinol oxidase subunit 2 family.</text>
</comment>
<feature type="transmembrane region" description="Helical" evidence="7">
    <location>
        <begin position="6"/>
        <end position="37"/>
    </location>
</feature>
<feature type="transmembrane region" description="Helical" evidence="7">
    <location>
        <begin position="300"/>
        <end position="324"/>
    </location>
</feature>
<dbReference type="GO" id="GO:0005886">
    <property type="term" value="C:plasma membrane"/>
    <property type="evidence" value="ECO:0007669"/>
    <property type="project" value="UniProtKB-SubCell"/>
</dbReference>
<organism evidence="8 9">
    <name type="scientific">Pseudomonas syringae</name>
    <dbReference type="NCBI Taxonomy" id="317"/>
    <lineage>
        <taxon>Bacteria</taxon>
        <taxon>Pseudomonadati</taxon>
        <taxon>Pseudomonadota</taxon>
        <taxon>Gammaproteobacteria</taxon>
        <taxon>Pseudomonadales</taxon>
        <taxon>Pseudomonadaceae</taxon>
        <taxon>Pseudomonas</taxon>
    </lineage>
</organism>
<dbReference type="NCBIfam" id="TIGR00203">
    <property type="entry name" value="cydB"/>
    <property type="match status" value="1"/>
</dbReference>
<dbReference type="AlphaFoldDB" id="A0A085VMP1"/>
<feature type="transmembrane region" description="Helical" evidence="7">
    <location>
        <begin position="201"/>
        <end position="218"/>
    </location>
</feature>
<reference evidence="8 9" key="1">
    <citation type="submission" date="2014-07" db="EMBL/GenBank/DDBJ databases">
        <title>Draft Genome Sequences of Environmental Pseudomonas syringae strains.</title>
        <authorList>
            <person name="Baltrus D.A."/>
            <person name="Berge O."/>
            <person name="Morris C."/>
        </authorList>
    </citation>
    <scope>NUCLEOTIDE SEQUENCE [LARGE SCALE GENOMIC DNA]</scope>
    <source>
        <strain evidence="8 9">GAW0119</strain>
    </source>
</reference>
<evidence type="ECO:0000313" key="8">
    <source>
        <dbReference type="EMBL" id="KFE56704.1"/>
    </source>
</evidence>
<dbReference type="PANTHER" id="PTHR43141:SF4">
    <property type="entry name" value="CYTOCHROME BD2 SUBUNIT II"/>
    <property type="match status" value="1"/>
</dbReference>
<dbReference type="Proteomes" id="UP000028631">
    <property type="component" value="Unassembled WGS sequence"/>
</dbReference>
<dbReference type="GO" id="GO:0016682">
    <property type="term" value="F:oxidoreductase activity, acting on diphenols and related substances as donors, oxygen as acceptor"/>
    <property type="evidence" value="ECO:0007669"/>
    <property type="project" value="TreeGrafter"/>
</dbReference>
<feature type="transmembrane region" description="Helical" evidence="7">
    <location>
        <begin position="119"/>
        <end position="138"/>
    </location>
</feature>
<evidence type="ECO:0000256" key="2">
    <source>
        <dbReference type="ARBA" id="ARBA00007543"/>
    </source>
</evidence>
<dbReference type="Pfam" id="PF02322">
    <property type="entry name" value="Cyt_bd_oxida_II"/>
    <property type="match status" value="1"/>
</dbReference>
<comment type="subcellular location">
    <subcellularLocation>
        <location evidence="1">Cell membrane</location>
        <topology evidence="1">Multi-pass membrane protein</topology>
    </subcellularLocation>
</comment>
<keyword evidence="5 7" id="KW-1133">Transmembrane helix</keyword>
<keyword evidence="3" id="KW-1003">Cell membrane</keyword>
<feature type="transmembrane region" description="Helical" evidence="7">
    <location>
        <begin position="260"/>
        <end position="280"/>
    </location>
</feature>
<evidence type="ECO:0000313" key="9">
    <source>
        <dbReference type="Proteomes" id="UP000028631"/>
    </source>
</evidence>
<sequence length="335" mass="36974">MGIDLPLIWAVIIIFGIMMYVVMDGFDLGIGILFPFMKDSGDRDVMMNTVAPVWDGNETWLVLGGAALFGAFPLAYSVVLSALYLPLILMLMGLIFRGVAFEFRFKATEEKRHLWDKAFIGGSLAATFFQGVALGAFIDGFPVVNRQFAGGGLDWLTPFTVFCGLALIVAYALLGCTWLIMKTEGALQKAMHDLARPLATALLAVIGVVSIWTPLAHADIASRWFTLPNLFWFLPVPILVLVTMYGLFKAVARNANYTPFLLTLLLIFLGYSGLGISLWPNIVPPSISIWDAASPPQSQGFMLVGTLFIIPFILGYTFWSYYVFRGKVTHEDGYH</sequence>
<evidence type="ECO:0000256" key="1">
    <source>
        <dbReference type="ARBA" id="ARBA00004651"/>
    </source>
</evidence>